<evidence type="ECO:0000313" key="2">
    <source>
        <dbReference type="EMBL" id="ABJ07992.1"/>
    </source>
</evidence>
<feature type="chain" id="PRO_5004165769" description="Lipocalin-like domain-containing protein" evidence="1">
    <location>
        <begin position="21"/>
        <end position="139"/>
    </location>
</feature>
<dbReference type="EMBL" id="CP000463">
    <property type="protein sequence ID" value="ABJ07992.1"/>
    <property type="molecule type" value="Genomic_DNA"/>
</dbReference>
<evidence type="ECO:0008006" key="3">
    <source>
        <dbReference type="Google" id="ProtNLM"/>
    </source>
</evidence>
<dbReference type="OrthoDB" id="8421230at2"/>
<gene>
    <name evidence="2" type="ordered locus">RPE_4066</name>
</gene>
<reference evidence="2" key="1">
    <citation type="submission" date="2006-09" db="EMBL/GenBank/DDBJ databases">
        <title>Complete sequence of Rhodopseudomonas palustris BisA53.</title>
        <authorList>
            <consortium name="US DOE Joint Genome Institute"/>
            <person name="Copeland A."/>
            <person name="Lucas S."/>
            <person name="Lapidus A."/>
            <person name="Barry K."/>
            <person name="Detter J.C."/>
            <person name="Glavina del Rio T."/>
            <person name="Hammon N."/>
            <person name="Israni S."/>
            <person name="Dalin E."/>
            <person name="Tice H."/>
            <person name="Pitluck S."/>
            <person name="Chain P."/>
            <person name="Malfatti S."/>
            <person name="Shin M."/>
            <person name="Vergez L."/>
            <person name="Schmutz J."/>
            <person name="Larimer F."/>
            <person name="Land M."/>
            <person name="Hauser L."/>
            <person name="Pelletier D.A."/>
            <person name="Kyrpides N."/>
            <person name="Kim E."/>
            <person name="Harwood C.S."/>
            <person name="Oda Y."/>
            <person name="Richardson P."/>
        </authorList>
    </citation>
    <scope>NUCLEOTIDE SEQUENCE [LARGE SCALE GENOMIC DNA]</scope>
    <source>
        <strain evidence="2">BisA53</strain>
    </source>
</reference>
<protein>
    <recommendedName>
        <fullName evidence="3">Lipocalin-like domain-containing protein</fullName>
    </recommendedName>
</protein>
<dbReference type="eggNOG" id="ENOG502ZGWD">
    <property type="taxonomic scope" value="Bacteria"/>
</dbReference>
<organism evidence="2">
    <name type="scientific">Rhodopseudomonas palustris (strain BisA53)</name>
    <dbReference type="NCBI Taxonomy" id="316055"/>
    <lineage>
        <taxon>Bacteria</taxon>
        <taxon>Pseudomonadati</taxon>
        <taxon>Pseudomonadota</taxon>
        <taxon>Alphaproteobacteria</taxon>
        <taxon>Hyphomicrobiales</taxon>
        <taxon>Nitrobacteraceae</taxon>
        <taxon>Rhodopseudomonas</taxon>
    </lineage>
</organism>
<dbReference type="AlphaFoldDB" id="Q07J92"/>
<accession>Q07J92</accession>
<sequence length="139" mass="14952">MRSTIIVFLLAVLVTSPSLAQNEPVVLGALPGEWYQIASNAGKCQDCRIRIERVGQDFTVTSNNGWSAIVRQSFQGKPFVAGKGGWRQNFGGVYAGRAFFLNLGMKGDELLMLMTVPSPDGNLQNIEAIFGRQAASGGT</sequence>
<feature type="signal peptide" evidence="1">
    <location>
        <begin position="1"/>
        <end position="20"/>
    </location>
</feature>
<dbReference type="KEGG" id="rpe:RPE_4066"/>
<dbReference type="HOGENOM" id="CLU_123893_0_0_5"/>
<evidence type="ECO:0000256" key="1">
    <source>
        <dbReference type="SAM" id="SignalP"/>
    </source>
</evidence>
<keyword evidence="1" id="KW-0732">Signal</keyword>
<proteinExistence type="predicted"/>
<name>Q07J92_RHOP5</name>